<evidence type="ECO:0000256" key="8">
    <source>
        <dbReference type="SAM" id="Phobius"/>
    </source>
</evidence>
<protein>
    <submittedName>
        <fullName evidence="9">Membrane protein igaA homolog</fullName>
    </submittedName>
</protein>
<keyword evidence="6 8" id="KW-1133">Transmembrane helix</keyword>
<evidence type="ECO:0000256" key="2">
    <source>
        <dbReference type="ARBA" id="ARBA00009494"/>
    </source>
</evidence>
<evidence type="ECO:0000256" key="1">
    <source>
        <dbReference type="ARBA" id="ARBA00004429"/>
    </source>
</evidence>
<name>A0A379FKJ5_PRORE</name>
<keyword evidence="5 8" id="KW-0812">Transmembrane</keyword>
<feature type="transmembrane region" description="Helical" evidence="8">
    <location>
        <begin position="130"/>
        <end position="147"/>
    </location>
</feature>
<proteinExistence type="inferred from homology"/>
<keyword evidence="3" id="KW-1003">Cell membrane</keyword>
<evidence type="ECO:0000313" key="10">
    <source>
        <dbReference type="Proteomes" id="UP000254208"/>
    </source>
</evidence>
<reference evidence="9 10" key="1">
    <citation type="submission" date="2018-06" db="EMBL/GenBank/DDBJ databases">
        <authorList>
            <consortium name="Pathogen Informatics"/>
            <person name="Doyle S."/>
        </authorList>
    </citation>
    <scope>NUCLEOTIDE SEQUENCE [LARGE SCALE GENOMIC DNA]</scope>
    <source>
        <strain evidence="9 10">NCTC11801</strain>
    </source>
</reference>
<keyword evidence="7 8" id="KW-0472">Membrane</keyword>
<comment type="subcellular location">
    <subcellularLocation>
        <location evidence="1">Cell inner membrane</location>
        <topology evidence="1">Multi-pass membrane protein</topology>
    </subcellularLocation>
</comment>
<dbReference type="Pfam" id="PF07095">
    <property type="entry name" value="IgaA"/>
    <property type="match status" value="1"/>
</dbReference>
<dbReference type="InterPro" id="IPR010771">
    <property type="entry name" value="IgaA"/>
</dbReference>
<accession>A0A379FKJ5</accession>
<comment type="similarity">
    <text evidence="2">Belongs to the IgaA family.</text>
</comment>
<keyword evidence="4" id="KW-0997">Cell inner membrane</keyword>
<dbReference type="GO" id="GO:0005886">
    <property type="term" value="C:plasma membrane"/>
    <property type="evidence" value="ECO:0007669"/>
    <property type="project" value="UniProtKB-SubCell"/>
</dbReference>
<evidence type="ECO:0000256" key="4">
    <source>
        <dbReference type="ARBA" id="ARBA00022519"/>
    </source>
</evidence>
<gene>
    <name evidence="9" type="primary">yrfF</name>
    <name evidence="9" type="ORF">NCTC11801_00093</name>
</gene>
<evidence type="ECO:0000313" key="9">
    <source>
        <dbReference type="EMBL" id="SUC29201.1"/>
    </source>
</evidence>
<organism evidence="9 10">
    <name type="scientific">Providencia rettgeri</name>
    <dbReference type="NCBI Taxonomy" id="587"/>
    <lineage>
        <taxon>Bacteria</taxon>
        <taxon>Pseudomonadati</taxon>
        <taxon>Pseudomonadota</taxon>
        <taxon>Gammaproteobacteria</taxon>
        <taxon>Enterobacterales</taxon>
        <taxon>Morganellaceae</taxon>
        <taxon>Providencia</taxon>
    </lineage>
</organism>
<evidence type="ECO:0000256" key="5">
    <source>
        <dbReference type="ARBA" id="ARBA00022692"/>
    </source>
</evidence>
<evidence type="ECO:0000256" key="3">
    <source>
        <dbReference type="ARBA" id="ARBA00022475"/>
    </source>
</evidence>
<dbReference type="AlphaFoldDB" id="A0A379FKJ5"/>
<dbReference type="Proteomes" id="UP000254208">
    <property type="component" value="Unassembled WGS sequence"/>
</dbReference>
<feature type="transmembrane region" description="Helical" evidence="8">
    <location>
        <begin position="104"/>
        <end position="124"/>
    </location>
</feature>
<evidence type="ECO:0000256" key="6">
    <source>
        <dbReference type="ARBA" id="ARBA00022989"/>
    </source>
</evidence>
<sequence>MRQEQGNSWRYFIDTIEVQLPSQLEPFLQRQNVMDIVETDHLPLIISMNSHSLKDFSSEWQTGVPLDSTWPDAAIQERGQHSIERLKVRKETAEEHRLHNATGWLGAAIICLSFLFGYLTLVSIPLLQESGLVITMITFVIGLLVLFRSRMFPRKYQDIQCIHGQPKRWELYGELDKKYSTNTSIAGIDLHYPSHWANYLKYEENQAVNIDFYTTGEVVRLGKYLSLHEEERYYPYKRFKKNVLMLVGALLTMALIFAYQTDGVTDKTGFCLVRWYREN</sequence>
<dbReference type="EMBL" id="UGTZ01000001">
    <property type="protein sequence ID" value="SUC29201.1"/>
    <property type="molecule type" value="Genomic_DNA"/>
</dbReference>
<evidence type="ECO:0000256" key="7">
    <source>
        <dbReference type="ARBA" id="ARBA00023136"/>
    </source>
</evidence>
<feature type="transmembrane region" description="Helical" evidence="8">
    <location>
        <begin position="242"/>
        <end position="260"/>
    </location>
</feature>